<dbReference type="AlphaFoldDB" id="A0A380CTR5"/>
<name>A0A380CTR5_SPHSI</name>
<organism evidence="1 2">
    <name type="scientific">Sphingobacterium spiritivorum</name>
    <name type="common">Flavobacterium spiritivorum</name>
    <dbReference type="NCBI Taxonomy" id="258"/>
    <lineage>
        <taxon>Bacteria</taxon>
        <taxon>Pseudomonadati</taxon>
        <taxon>Bacteroidota</taxon>
        <taxon>Sphingobacteriia</taxon>
        <taxon>Sphingobacteriales</taxon>
        <taxon>Sphingobacteriaceae</taxon>
        <taxon>Sphingobacterium</taxon>
    </lineage>
</organism>
<dbReference type="Proteomes" id="UP000254893">
    <property type="component" value="Unassembled WGS sequence"/>
</dbReference>
<dbReference type="EMBL" id="UGYW01000002">
    <property type="protein sequence ID" value="SUJ28674.1"/>
    <property type="molecule type" value="Genomic_DNA"/>
</dbReference>
<evidence type="ECO:0000313" key="2">
    <source>
        <dbReference type="Proteomes" id="UP000254893"/>
    </source>
</evidence>
<evidence type="ECO:0000313" key="1">
    <source>
        <dbReference type="EMBL" id="SUJ28674.1"/>
    </source>
</evidence>
<gene>
    <name evidence="1" type="ORF">NCTC11388_04379</name>
</gene>
<sequence length="117" mass="13266">MYFCILNYKIVLNSRKYITRYCTLLAALLLAFFYSVQYTHTHHHGAHAQGNSSPAKDSATECAICHIIHTDRTILPLSPELTLSVPEHPVNRLVQDKLDFRIPKGFDALKSNKDPPC</sequence>
<reference evidence="1 2" key="1">
    <citation type="submission" date="2018-06" db="EMBL/GenBank/DDBJ databases">
        <authorList>
            <consortium name="Pathogen Informatics"/>
            <person name="Doyle S."/>
        </authorList>
    </citation>
    <scope>NUCLEOTIDE SEQUENCE [LARGE SCALE GENOMIC DNA]</scope>
    <source>
        <strain evidence="1 2">NCTC11388</strain>
    </source>
</reference>
<accession>A0A380CTR5</accession>
<evidence type="ECO:0008006" key="3">
    <source>
        <dbReference type="Google" id="ProtNLM"/>
    </source>
</evidence>
<proteinExistence type="predicted"/>
<protein>
    <recommendedName>
        <fullName evidence="3">DUF2946 domain-containing protein</fullName>
    </recommendedName>
</protein>